<organism evidence="2 3">
    <name type="scientific">Ecytonucleospora hepatopenaei</name>
    <dbReference type="NCBI Taxonomy" id="646526"/>
    <lineage>
        <taxon>Eukaryota</taxon>
        <taxon>Fungi</taxon>
        <taxon>Fungi incertae sedis</taxon>
        <taxon>Microsporidia</taxon>
        <taxon>Enterocytozoonidae</taxon>
        <taxon>Ecytonucleospora</taxon>
    </lineage>
</organism>
<dbReference type="EMBL" id="MNPJ01000019">
    <property type="protein sequence ID" value="OQS54597.1"/>
    <property type="molecule type" value="Genomic_DNA"/>
</dbReference>
<gene>
    <name evidence="2" type="ORF">EHP00_102</name>
</gene>
<proteinExistence type="predicted"/>
<dbReference type="AlphaFoldDB" id="A0A1W0E5Q2"/>
<comment type="caution">
    <text evidence="2">The sequence shown here is derived from an EMBL/GenBank/DDBJ whole genome shotgun (WGS) entry which is preliminary data.</text>
</comment>
<dbReference type="VEuPathDB" id="MicrosporidiaDB:EHP00_102"/>
<dbReference type="InterPro" id="IPR036869">
    <property type="entry name" value="J_dom_sf"/>
</dbReference>
<dbReference type="Proteomes" id="UP000192758">
    <property type="component" value="Unassembled WGS sequence"/>
</dbReference>
<accession>A0A1W0E5Q2</accession>
<feature type="transmembrane region" description="Helical" evidence="1">
    <location>
        <begin position="192"/>
        <end position="209"/>
    </location>
</feature>
<keyword evidence="1" id="KW-1133">Transmembrane helix</keyword>
<dbReference type="Gene3D" id="1.10.287.110">
    <property type="entry name" value="DnaJ domain"/>
    <property type="match status" value="1"/>
</dbReference>
<evidence type="ECO:0000313" key="3">
    <source>
        <dbReference type="Proteomes" id="UP000192758"/>
    </source>
</evidence>
<evidence type="ECO:0000256" key="1">
    <source>
        <dbReference type="SAM" id="Phobius"/>
    </source>
</evidence>
<keyword evidence="1" id="KW-0472">Membrane</keyword>
<keyword evidence="1" id="KW-0812">Transmembrane</keyword>
<sequence>MLLNKISNKIKNLESLKLEKNTQEKLEINKKIKTYCEIKRILDTDDTIPFDVLNIDKKTCKFIDVKENFINLAKVIHPNNCKCIGSREAAVKLQNAYLKINTLKKFEEYKKGKSTNMFTKNYVNKLTNLVNNQEINNVLFNNMFTHNNDIVFEQHLNTGHFSVSFNSLGILSNLFSTLPHGNNRRDTSLKNMLRRIFCFIVAILILLQFL</sequence>
<reference evidence="2 3" key="1">
    <citation type="journal article" date="2017" name="Environ. Microbiol.">
        <title>Decay of the glycolytic pathway and adaptation to intranuclear parasitism within Enterocytozoonidae microsporidia.</title>
        <authorList>
            <person name="Wiredu Boakye D."/>
            <person name="Jaroenlak P."/>
            <person name="Prachumwat A."/>
            <person name="Williams T.A."/>
            <person name="Bateman K.S."/>
            <person name="Itsathitphaisarn O."/>
            <person name="Sritunyalucksana K."/>
            <person name="Paszkiewicz K.H."/>
            <person name="Moore K.A."/>
            <person name="Stentiford G.D."/>
            <person name="Williams B.A."/>
        </authorList>
    </citation>
    <scope>NUCLEOTIDE SEQUENCE [LARGE SCALE GENOMIC DNA]</scope>
    <source>
        <strain evidence="2 3">TH1</strain>
    </source>
</reference>
<evidence type="ECO:0008006" key="4">
    <source>
        <dbReference type="Google" id="ProtNLM"/>
    </source>
</evidence>
<protein>
    <recommendedName>
        <fullName evidence="4">J domain-containing protein</fullName>
    </recommendedName>
</protein>
<name>A0A1W0E5Q2_9MICR</name>
<keyword evidence="3" id="KW-1185">Reference proteome</keyword>
<evidence type="ECO:0000313" key="2">
    <source>
        <dbReference type="EMBL" id="OQS54597.1"/>
    </source>
</evidence>